<gene>
    <name evidence="7" type="ORF">SAMN05421546_0621</name>
</gene>
<dbReference type="Gene3D" id="3.30.565.10">
    <property type="entry name" value="Histidine kinase-like ATPase, C-terminal domain"/>
    <property type="match status" value="1"/>
</dbReference>
<dbReference type="PANTHER" id="PTHR24421:SF59">
    <property type="entry name" value="OXYGEN SENSOR HISTIDINE KINASE NREB"/>
    <property type="match status" value="1"/>
</dbReference>
<proteinExistence type="predicted"/>
<dbReference type="RefSeq" id="WP_076585119.1">
    <property type="nucleotide sequence ID" value="NZ_FTLW01000001.1"/>
</dbReference>
<feature type="transmembrane region" description="Helical" evidence="4">
    <location>
        <begin position="150"/>
        <end position="167"/>
    </location>
</feature>
<dbReference type="InterPro" id="IPR036890">
    <property type="entry name" value="HATPase_C_sf"/>
</dbReference>
<keyword evidence="4" id="KW-1133">Transmembrane helix</keyword>
<feature type="transmembrane region" description="Helical" evidence="4">
    <location>
        <begin position="116"/>
        <end position="138"/>
    </location>
</feature>
<evidence type="ECO:0000256" key="1">
    <source>
        <dbReference type="ARBA" id="ARBA00022679"/>
    </source>
</evidence>
<dbReference type="Gene3D" id="1.20.5.1930">
    <property type="match status" value="1"/>
</dbReference>
<dbReference type="GO" id="GO:0046983">
    <property type="term" value="F:protein dimerization activity"/>
    <property type="evidence" value="ECO:0007669"/>
    <property type="project" value="InterPro"/>
</dbReference>
<feature type="transmembrane region" description="Helical" evidence="4">
    <location>
        <begin position="45"/>
        <end position="63"/>
    </location>
</feature>
<dbReference type="InterPro" id="IPR003594">
    <property type="entry name" value="HATPase_dom"/>
</dbReference>
<evidence type="ECO:0000313" key="7">
    <source>
        <dbReference type="EMBL" id="SIQ03880.1"/>
    </source>
</evidence>
<dbReference type="AlphaFoldDB" id="A0A1N6PHQ1"/>
<evidence type="ECO:0000256" key="4">
    <source>
        <dbReference type="SAM" id="Phobius"/>
    </source>
</evidence>
<dbReference type="EMBL" id="FTLW01000001">
    <property type="protein sequence ID" value="SIQ03880.1"/>
    <property type="molecule type" value="Genomic_DNA"/>
</dbReference>
<feature type="domain" description="Histidine kinase/HSP90-like ATPase" evidence="5">
    <location>
        <begin position="302"/>
        <end position="386"/>
    </location>
</feature>
<keyword evidence="2 7" id="KW-0418">Kinase</keyword>
<reference evidence="8" key="1">
    <citation type="submission" date="2017-01" db="EMBL/GenBank/DDBJ databases">
        <authorList>
            <person name="Varghese N."/>
            <person name="Submissions S."/>
        </authorList>
    </citation>
    <scope>NUCLEOTIDE SEQUENCE [LARGE SCALE GENOMIC DNA]</scope>
    <source>
        <strain evidence="8">UM1</strain>
    </source>
</reference>
<keyword evidence="4" id="KW-0812">Transmembrane</keyword>
<dbReference type="OrthoDB" id="9797605at2"/>
<dbReference type="Pfam" id="PF07730">
    <property type="entry name" value="HisKA_3"/>
    <property type="match status" value="1"/>
</dbReference>
<keyword evidence="8" id="KW-1185">Reference proteome</keyword>
<dbReference type="SUPFAM" id="SSF55874">
    <property type="entry name" value="ATPase domain of HSP90 chaperone/DNA topoisomerase II/histidine kinase"/>
    <property type="match status" value="1"/>
</dbReference>
<evidence type="ECO:0000256" key="3">
    <source>
        <dbReference type="ARBA" id="ARBA00023012"/>
    </source>
</evidence>
<keyword evidence="1" id="KW-0808">Transferase</keyword>
<name>A0A1N6PHQ1_9GAMM</name>
<organism evidence="7 8">
    <name type="scientific">Solilutibacter tolerans</name>
    <dbReference type="NCBI Taxonomy" id="1604334"/>
    <lineage>
        <taxon>Bacteria</taxon>
        <taxon>Pseudomonadati</taxon>
        <taxon>Pseudomonadota</taxon>
        <taxon>Gammaproteobacteria</taxon>
        <taxon>Lysobacterales</taxon>
        <taxon>Lysobacteraceae</taxon>
        <taxon>Solilutibacter</taxon>
    </lineage>
</organism>
<dbReference type="STRING" id="1604334.SAMN05421546_0621"/>
<protein>
    <submittedName>
        <fullName evidence="7">Signal transduction histidine kinase</fullName>
    </submittedName>
</protein>
<keyword evidence="4" id="KW-0472">Membrane</keyword>
<accession>A0A1N6PHQ1</accession>
<dbReference type="Proteomes" id="UP000241788">
    <property type="component" value="Unassembled WGS sequence"/>
</dbReference>
<feature type="transmembrane region" description="Helical" evidence="4">
    <location>
        <begin position="75"/>
        <end position="96"/>
    </location>
</feature>
<dbReference type="Pfam" id="PF02518">
    <property type="entry name" value="HATPase_c"/>
    <property type="match status" value="1"/>
</dbReference>
<dbReference type="PANTHER" id="PTHR24421">
    <property type="entry name" value="NITRATE/NITRITE SENSOR PROTEIN NARX-RELATED"/>
    <property type="match status" value="1"/>
</dbReference>
<evidence type="ECO:0000256" key="2">
    <source>
        <dbReference type="ARBA" id="ARBA00022777"/>
    </source>
</evidence>
<sequence>MFGSISHTRLLRYAGLFTWAMVGAPLLYTTFVLSRGEEGSSVPTIGPWGWLAYLLFGALYFGLTLRMGRPHRRGVLDYVLMMLLLACSVAVSHFSGSGLGGILMVVAATALPWTLPIPWGIALLAISQAAIAPLYVWWQGFDWPSAILQSMIYVGFCAFSFITGLVARQQTEAREEQRRLNAELRATRALLAESVRVNERTRISRELHDLLGHHLTALSLNLEVAGHLTDGKAAGHVRQAHTLAKLLLTDVREAVSTMREDAAALHVASALKPLAENVPNMVIEMTVPDDLVVADPERAHVLLRSVQEIITNAVRHSGASRLDIRLWRDHGSLILHARDDGRGVEALAPGNGLRGLSERLKQYQGSVVVDTAPGDGFALQLRLPLSDGITQADTLQHMNMGATK</sequence>
<keyword evidence="3" id="KW-0902">Two-component regulatory system</keyword>
<dbReference type="CDD" id="cd16917">
    <property type="entry name" value="HATPase_UhpB-NarQ-NarX-like"/>
    <property type="match status" value="1"/>
</dbReference>
<dbReference type="GO" id="GO:0000155">
    <property type="term" value="F:phosphorelay sensor kinase activity"/>
    <property type="evidence" value="ECO:0007669"/>
    <property type="project" value="InterPro"/>
</dbReference>
<evidence type="ECO:0000259" key="5">
    <source>
        <dbReference type="Pfam" id="PF02518"/>
    </source>
</evidence>
<dbReference type="InterPro" id="IPR050482">
    <property type="entry name" value="Sensor_HK_TwoCompSys"/>
</dbReference>
<dbReference type="GO" id="GO:0016020">
    <property type="term" value="C:membrane"/>
    <property type="evidence" value="ECO:0007669"/>
    <property type="project" value="InterPro"/>
</dbReference>
<evidence type="ECO:0000259" key="6">
    <source>
        <dbReference type="Pfam" id="PF07730"/>
    </source>
</evidence>
<feature type="domain" description="Signal transduction histidine kinase subgroup 3 dimerisation and phosphoacceptor" evidence="6">
    <location>
        <begin position="199"/>
        <end position="261"/>
    </location>
</feature>
<evidence type="ECO:0000313" key="8">
    <source>
        <dbReference type="Proteomes" id="UP000241788"/>
    </source>
</evidence>
<dbReference type="InterPro" id="IPR011712">
    <property type="entry name" value="Sig_transdc_His_kin_sub3_dim/P"/>
</dbReference>
<feature type="transmembrane region" description="Helical" evidence="4">
    <location>
        <begin position="12"/>
        <end position="33"/>
    </location>
</feature>